<feature type="region of interest" description="Disordered" evidence="1">
    <location>
        <begin position="1"/>
        <end position="46"/>
    </location>
</feature>
<feature type="compositionally biased region" description="Low complexity" evidence="1">
    <location>
        <begin position="22"/>
        <end position="33"/>
    </location>
</feature>
<evidence type="ECO:0000256" key="1">
    <source>
        <dbReference type="SAM" id="MobiDB-lite"/>
    </source>
</evidence>
<name>A0A3M8VPJ7_9ACTN</name>
<feature type="compositionally biased region" description="Pro residues" evidence="1">
    <location>
        <begin position="34"/>
        <end position="43"/>
    </location>
</feature>
<proteinExistence type="predicted"/>
<keyword evidence="3" id="KW-1185">Reference proteome</keyword>
<evidence type="ECO:0000313" key="2">
    <source>
        <dbReference type="EMBL" id="RNG19628.1"/>
    </source>
</evidence>
<evidence type="ECO:0000313" key="3">
    <source>
        <dbReference type="Proteomes" id="UP000275401"/>
    </source>
</evidence>
<accession>A0A3M8VPJ7</accession>
<sequence>MLPTEPPLSLHRLVAPVPPARPQETATATRQTPAPAPAAPQSPTPLDRLLVAGQNQVGNAAVAGAAAQSSPVPARPVVVAVVAPKPKADQRA</sequence>
<protein>
    <submittedName>
        <fullName evidence="2">Uncharacterized protein</fullName>
    </submittedName>
</protein>
<dbReference type="AlphaFoldDB" id="A0A3M8VPJ7"/>
<dbReference type="RefSeq" id="WP_123102959.1">
    <property type="nucleotide sequence ID" value="NZ_RIBZ01000295.1"/>
</dbReference>
<dbReference type="Proteomes" id="UP000275401">
    <property type="component" value="Unassembled WGS sequence"/>
</dbReference>
<comment type="caution">
    <text evidence="2">The sequence shown here is derived from an EMBL/GenBank/DDBJ whole genome shotgun (WGS) entry which is preliminary data.</text>
</comment>
<organism evidence="2 3">
    <name type="scientific">Streptomyces botrytidirepellens</name>
    <dbReference type="NCBI Taxonomy" id="2486417"/>
    <lineage>
        <taxon>Bacteria</taxon>
        <taxon>Bacillati</taxon>
        <taxon>Actinomycetota</taxon>
        <taxon>Actinomycetes</taxon>
        <taxon>Kitasatosporales</taxon>
        <taxon>Streptomycetaceae</taxon>
        <taxon>Streptomyces</taxon>
    </lineage>
</organism>
<dbReference type="EMBL" id="RIBZ01000295">
    <property type="protein sequence ID" value="RNG19628.1"/>
    <property type="molecule type" value="Genomic_DNA"/>
</dbReference>
<gene>
    <name evidence="2" type="ORF">EEJ42_24605</name>
</gene>
<reference evidence="2 3" key="1">
    <citation type="submission" date="2018-11" db="EMBL/GenBank/DDBJ databases">
        <title>The Potential of Streptomyces as Biocontrol Agents against the Tomato grey mould, Botrytis cinerea (Gray mold) Frontiers in Microbiology.</title>
        <authorList>
            <person name="Li D."/>
        </authorList>
    </citation>
    <scope>NUCLEOTIDE SEQUENCE [LARGE SCALE GENOMIC DNA]</scope>
    <source>
        <strain evidence="2 3">NEAU-LD23</strain>
    </source>
</reference>